<dbReference type="AlphaFoldDB" id="A0A381Q6L5"/>
<name>A0A381Q6L5_9ZZZZ</name>
<dbReference type="EMBL" id="UINC01001227">
    <property type="protein sequence ID" value="SUZ74952.1"/>
    <property type="molecule type" value="Genomic_DNA"/>
</dbReference>
<reference evidence="1" key="1">
    <citation type="submission" date="2018-05" db="EMBL/GenBank/DDBJ databases">
        <authorList>
            <person name="Lanie J.A."/>
            <person name="Ng W.-L."/>
            <person name="Kazmierczak K.M."/>
            <person name="Andrzejewski T.M."/>
            <person name="Davidsen T.M."/>
            <person name="Wayne K.J."/>
            <person name="Tettelin H."/>
            <person name="Glass J.I."/>
            <person name="Rusch D."/>
            <person name="Podicherti R."/>
            <person name="Tsui H.-C.T."/>
            <person name="Winkler M.E."/>
        </authorList>
    </citation>
    <scope>NUCLEOTIDE SEQUENCE</scope>
</reference>
<gene>
    <name evidence="1" type="ORF">METZ01_LOCUS27806</name>
</gene>
<proteinExistence type="predicted"/>
<organism evidence="1">
    <name type="scientific">marine metagenome</name>
    <dbReference type="NCBI Taxonomy" id="408172"/>
    <lineage>
        <taxon>unclassified sequences</taxon>
        <taxon>metagenomes</taxon>
        <taxon>ecological metagenomes</taxon>
    </lineage>
</organism>
<protein>
    <submittedName>
        <fullName evidence="1">Uncharacterized protein</fullName>
    </submittedName>
</protein>
<sequence length="44" mass="5076">MRTLRAGNKKESEDLGELRSTVFFLSFENGQNERLNWMAAKGEN</sequence>
<accession>A0A381Q6L5</accession>
<evidence type="ECO:0000313" key="1">
    <source>
        <dbReference type="EMBL" id="SUZ74952.1"/>
    </source>
</evidence>